<dbReference type="EMBL" id="GDID01006004">
    <property type="protein sequence ID" value="JAP90602.1"/>
    <property type="molecule type" value="Transcribed_RNA"/>
</dbReference>
<accession>A0A146K109</accession>
<proteinExistence type="predicted"/>
<dbReference type="AlphaFoldDB" id="A0A146K109"/>
<reference evidence="1" key="1">
    <citation type="submission" date="2015-07" db="EMBL/GenBank/DDBJ databases">
        <title>Adaptation to a free-living lifestyle via gene acquisitions in the diplomonad Trepomonas sp. PC1.</title>
        <authorList>
            <person name="Xu F."/>
            <person name="Jerlstrom-Hultqvist J."/>
            <person name="Kolisko M."/>
            <person name="Simpson A.G.B."/>
            <person name="Roger A.J."/>
            <person name="Svard S.G."/>
            <person name="Andersson J.O."/>
        </authorList>
    </citation>
    <scope>NUCLEOTIDE SEQUENCE</scope>
    <source>
        <strain evidence="1">PC1</strain>
    </source>
</reference>
<organism evidence="1">
    <name type="scientific">Trepomonas sp. PC1</name>
    <dbReference type="NCBI Taxonomy" id="1076344"/>
    <lineage>
        <taxon>Eukaryota</taxon>
        <taxon>Metamonada</taxon>
        <taxon>Diplomonadida</taxon>
        <taxon>Hexamitidae</taxon>
        <taxon>Hexamitinae</taxon>
        <taxon>Trepomonas</taxon>
    </lineage>
</organism>
<dbReference type="Pfam" id="PF13306">
    <property type="entry name" value="LRR_5"/>
    <property type="match status" value="1"/>
</dbReference>
<dbReference type="InterPro" id="IPR026906">
    <property type="entry name" value="LRR_5"/>
</dbReference>
<evidence type="ECO:0000313" key="1">
    <source>
        <dbReference type="EMBL" id="JAP90602.1"/>
    </source>
</evidence>
<protein>
    <submittedName>
        <fullName evidence="1">Leucine rich repeats-containing protein</fullName>
    </submittedName>
</protein>
<dbReference type="Gene3D" id="3.80.10.10">
    <property type="entry name" value="Ribonuclease Inhibitor"/>
    <property type="match status" value="1"/>
</dbReference>
<sequence length="177" mass="20386">SRIANVADFAFQNCFSLSEICLQAVKTFGKRSFEQCGLVKICNEKCASLPNDVFHFCRQLQSLDFQLLKDLNFQTVKHCCGLWHLRMPSLKSLKEQRDYVDNLRVSDDSSQTLKSSFRVAEFQTRQYKIQKRQNLNFQNFAVENSVLYCKTLPKIAFQHLKGVVLAQSTCIPENAFA</sequence>
<name>A0A146K109_9EUKA</name>
<dbReference type="InterPro" id="IPR032675">
    <property type="entry name" value="LRR_dom_sf"/>
</dbReference>
<feature type="non-terminal residue" evidence="1">
    <location>
        <position position="177"/>
    </location>
</feature>
<feature type="non-terminal residue" evidence="1">
    <location>
        <position position="1"/>
    </location>
</feature>
<gene>
    <name evidence="1" type="ORF">TPC1_20099</name>
</gene>